<keyword evidence="3" id="KW-0964">Secreted</keyword>
<dbReference type="Pfam" id="PF00014">
    <property type="entry name" value="Kunitz_BPTI"/>
    <property type="match status" value="1"/>
</dbReference>
<evidence type="ECO:0000259" key="13">
    <source>
        <dbReference type="PROSITE" id="PS50279"/>
    </source>
</evidence>
<evidence type="ECO:0000256" key="5">
    <source>
        <dbReference type="ARBA" id="ARBA00022723"/>
    </source>
</evidence>
<reference evidence="17" key="1">
    <citation type="submission" date="2025-08" db="UniProtKB">
        <authorList>
            <consortium name="RefSeq"/>
        </authorList>
    </citation>
    <scope>IDENTIFICATION</scope>
    <source>
        <tissue evidence="17">Muscle</tissue>
    </source>
</reference>
<dbReference type="PROSITE" id="PS00280">
    <property type="entry name" value="BPTI_KUNITZ_1"/>
    <property type="match status" value="1"/>
</dbReference>
<evidence type="ECO:0000259" key="15">
    <source>
        <dbReference type="PROSITE" id="PS51020"/>
    </source>
</evidence>
<dbReference type="PROSITE" id="PS51020">
    <property type="entry name" value="SPONDIN"/>
    <property type="match status" value="1"/>
</dbReference>
<evidence type="ECO:0000256" key="4">
    <source>
        <dbReference type="ARBA" id="ARBA00022530"/>
    </source>
</evidence>
<comment type="subcellular location">
    <subcellularLocation>
        <location evidence="1">Secreted</location>
        <location evidence="1">Extracellular space</location>
        <location evidence="1">Extracellular matrix</location>
    </subcellularLocation>
</comment>
<evidence type="ECO:0000256" key="1">
    <source>
        <dbReference type="ARBA" id="ARBA00004498"/>
    </source>
</evidence>
<feature type="signal peptide" evidence="12">
    <location>
        <begin position="1"/>
        <end position="28"/>
    </location>
</feature>
<evidence type="ECO:0000256" key="10">
    <source>
        <dbReference type="ARBA" id="ARBA00023180"/>
    </source>
</evidence>
<dbReference type="PROSITE" id="PS50092">
    <property type="entry name" value="TSP1"/>
    <property type="match status" value="4"/>
</dbReference>
<evidence type="ECO:0000313" key="17">
    <source>
        <dbReference type="RefSeq" id="XP_022237770.1"/>
    </source>
</evidence>
<dbReference type="SMART" id="SM00209">
    <property type="entry name" value="TSP1"/>
    <property type="match status" value="4"/>
</dbReference>
<gene>
    <name evidence="17" type="primary">LOC106478465</name>
</gene>
<dbReference type="Pfam" id="PF06468">
    <property type="entry name" value="Spond_N"/>
    <property type="match status" value="1"/>
</dbReference>
<dbReference type="Proteomes" id="UP000694941">
    <property type="component" value="Unplaced"/>
</dbReference>
<dbReference type="InterPro" id="IPR020901">
    <property type="entry name" value="Prtase_inh_Kunz-CS"/>
</dbReference>
<dbReference type="NCBIfam" id="NF038123">
    <property type="entry name" value="NF038123_dom"/>
    <property type="match status" value="1"/>
</dbReference>
<dbReference type="Gene3D" id="2.60.40.4060">
    <property type="entry name" value="Reeler domain"/>
    <property type="match status" value="1"/>
</dbReference>
<dbReference type="Pfam" id="PF02014">
    <property type="entry name" value="Reeler"/>
    <property type="match status" value="1"/>
</dbReference>
<dbReference type="InterPro" id="IPR002861">
    <property type="entry name" value="Reeler_dom"/>
</dbReference>
<feature type="domain" description="BPTI/Kunitz inhibitor" evidence="13">
    <location>
        <begin position="626"/>
        <end position="676"/>
    </location>
</feature>
<keyword evidence="6 12" id="KW-0732">Signal</keyword>
<dbReference type="Gene3D" id="2.60.40.2130">
    <property type="entry name" value="F-spondin domain"/>
    <property type="match status" value="1"/>
</dbReference>
<sequence>MNTTGVILFINFAVSLMLVGIDPHFCSADHSTQVYLPQQLTGRLCRREPAGIGSKKYLGDGGFKIKVSGDPEKYIPDKVYTVILQRLGIQFNIHQFMGFMLVVQKSVNLTSTNQTVTPEVGYFQLFGDALSTFSEDCPNTIVQTSSIPKSEVQVMWRAPPSGSGCVVFKATVIENQKKWYMDDGGLTHVLCEEKNESLEEQTTTLEYCCACDEAKYEVIFEGLWSRQTHSKDFPNNEWLTHFSDIIGASHGASFRMWEYDGYASEGVRQLAEWGATKELEAELKAESHKIRTIIKARGLRYPKMNSKTFAVFRVDRKHHLMSLLSKLGPSPDWIVGVNRLELCLKNCSWVNEKVINLYPWDAGTNSGVTYNSSNNLTNPQEKIQQISSKFPKNSQSPFFNPTGVQMKPVARLTVSKQRVYEKSCNQIDGTFTYTAGEPEYDHERPACAVTKWTEFSACSVSCGHGIRVRRRKYLNEQKANKVECLNQLEEKKLCDIDCVGCNTTPWNNWSDCSVTCGKGSRTRKRKYLHSKARKFCYLNLTEKEGCMGIKPECDGRRLIDKRCAVTWWSEWSPCAATCGKGIKVRTRRYLSPAATNKCNLELMEKTTCVADRLDCTLYFFDAKEICNEPKEVGPCRGYSSHWYFDPTKGMCLQFIYGGCRGNRNNFKRYSDCKQFCEMTMSKAAPASSVNTLSTSPAFSERTSDLVVLDCKVTGWSDWTSCSATCGNAWKQRRRMMKVEPQHGGKSCRRKMKQRHKCRNIPKCRRPVVL</sequence>
<dbReference type="PROSITE" id="PS50279">
    <property type="entry name" value="BPTI_KUNITZ_2"/>
    <property type="match status" value="1"/>
</dbReference>
<keyword evidence="5" id="KW-0479">Metal-binding</keyword>
<evidence type="ECO:0000256" key="9">
    <source>
        <dbReference type="ARBA" id="ARBA00023157"/>
    </source>
</evidence>
<evidence type="ECO:0000313" key="16">
    <source>
        <dbReference type="Proteomes" id="UP000694941"/>
    </source>
</evidence>
<evidence type="ECO:0000256" key="2">
    <source>
        <dbReference type="ARBA" id="ARBA00019594"/>
    </source>
</evidence>
<dbReference type="InterPro" id="IPR002223">
    <property type="entry name" value="Kunitz_BPTI"/>
</dbReference>
<dbReference type="InterPro" id="IPR036383">
    <property type="entry name" value="TSP1_rpt_sf"/>
</dbReference>
<feature type="domain" description="Spondin" evidence="15">
    <location>
        <begin position="204"/>
        <end position="394"/>
    </location>
</feature>
<organism evidence="16 17">
    <name type="scientific">Limulus polyphemus</name>
    <name type="common">Atlantic horseshoe crab</name>
    <dbReference type="NCBI Taxonomy" id="6850"/>
    <lineage>
        <taxon>Eukaryota</taxon>
        <taxon>Metazoa</taxon>
        <taxon>Ecdysozoa</taxon>
        <taxon>Arthropoda</taxon>
        <taxon>Chelicerata</taxon>
        <taxon>Merostomata</taxon>
        <taxon>Xiphosura</taxon>
        <taxon>Limulidae</taxon>
        <taxon>Limulus</taxon>
    </lineage>
</organism>
<dbReference type="PROSITE" id="PS51019">
    <property type="entry name" value="REELIN"/>
    <property type="match status" value="1"/>
</dbReference>
<accession>A0ABM1S2B5</accession>
<keyword evidence="9" id="KW-1015">Disulfide bond</keyword>
<dbReference type="CDD" id="cd08544">
    <property type="entry name" value="Reeler"/>
    <property type="match status" value="1"/>
</dbReference>
<evidence type="ECO:0000256" key="7">
    <source>
        <dbReference type="ARBA" id="ARBA00022737"/>
    </source>
</evidence>
<evidence type="ECO:0000256" key="12">
    <source>
        <dbReference type="SAM" id="SignalP"/>
    </source>
</evidence>
<dbReference type="RefSeq" id="XP_022237770.1">
    <property type="nucleotide sequence ID" value="XM_022382062.1"/>
</dbReference>
<dbReference type="InterPro" id="IPR038678">
    <property type="entry name" value="Spondin_N_sf"/>
</dbReference>
<dbReference type="Pfam" id="PF19028">
    <property type="entry name" value="TSP1_spondin"/>
    <property type="match status" value="1"/>
</dbReference>
<dbReference type="Gene3D" id="4.10.410.10">
    <property type="entry name" value="Pancreatic trypsin inhibitor Kunitz domain"/>
    <property type="match status" value="1"/>
</dbReference>
<proteinExistence type="predicted"/>
<name>A0ABM1S2B5_LIMPO</name>
<dbReference type="PANTHER" id="PTHR11311:SF16">
    <property type="entry name" value="SPONDIN-1"/>
    <property type="match status" value="1"/>
</dbReference>
<evidence type="ECO:0000256" key="8">
    <source>
        <dbReference type="ARBA" id="ARBA00022889"/>
    </source>
</evidence>
<evidence type="ECO:0000256" key="6">
    <source>
        <dbReference type="ARBA" id="ARBA00022729"/>
    </source>
</evidence>
<dbReference type="SUPFAM" id="SSF57362">
    <property type="entry name" value="BPTI-like"/>
    <property type="match status" value="1"/>
</dbReference>
<dbReference type="SMART" id="SM00131">
    <property type="entry name" value="KU"/>
    <property type="match status" value="1"/>
</dbReference>
<dbReference type="Pfam" id="PF00090">
    <property type="entry name" value="TSP_1"/>
    <property type="match status" value="3"/>
</dbReference>
<keyword evidence="7" id="KW-0677">Repeat</keyword>
<dbReference type="PANTHER" id="PTHR11311">
    <property type="entry name" value="SPONDIN"/>
    <property type="match status" value="1"/>
</dbReference>
<feature type="domain" description="Reelin" evidence="14">
    <location>
        <begin position="30"/>
        <end position="204"/>
    </location>
</feature>
<keyword evidence="10" id="KW-0325">Glycoprotein</keyword>
<protein>
    <recommendedName>
        <fullName evidence="2">Spondin-1</fullName>
    </recommendedName>
    <alternativeName>
        <fullName evidence="11">F-spondin</fullName>
    </alternativeName>
</protein>
<dbReference type="InterPro" id="IPR036880">
    <property type="entry name" value="Kunitz_BPTI_sf"/>
</dbReference>
<dbReference type="PRINTS" id="PR00759">
    <property type="entry name" value="BASICPTASE"/>
</dbReference>
<dbReference type="InterPro" id="IPR042307">
    <property type="entry name" value="Reeler_sf"/>
</dbReference>
<dbReference type="InterPro" id="IPR044004">
    <property type="entry name" value="TSP1_spondin_dom"/>
</dbReference>
<dbReference type="InterPro" id="IPR000884">
    <property type="entry name" value="TSP1_rpt"/>
</dbReference>
<dbReference type="InterPro" id="IPR009465">
    <property type="entry name" value="Spondin_N"/>
</dbReference>
<keyword evidence="16" id="KW-1185">Reference proteome</keyword>
<evidence type="ECO:0000256" key="11">
    <source>
        <dbReference type="ARBA" id="ARBA00030964"/>
    </source>
</evidence>
<dbReference type="GeneID" id="106478465"/>
<dbReference type="SUPFAM" id="SSF82895">
    <property type="entry name" value="TSP-1 type 1 repeat"/>
    <property type="match status" value="4"/>
</dbReference>
<keyword evidence="4" id="KW-0272">Extracellular matrix</keyword>
<dbReference type="CDD" id="cd00109">
    <property type="entry name" value="Kunitz-type"/>
    <property type="match status" value="1"/>
</dbReference>
<feature type="chain" id="PRO_5047512146" description="Spondin-1" evidence="12">
    <location>
        <begin position="29"/>
        <end position="769"/>
    </location>
</feature>
<dbReference type="Gene3D" id="2.20.100.10">
    <property type="entry name" value="Thrombospondin type-1 (TSP1) repeat"/>
    <property type="match status" value="4"/>
</dbReference>
<evidence type="ECO:0000256" key="3">
    <source>
        <dbReference type="ARBA" id="ARBA00022525"/>
    </source>
</evidence>
<evidence type="ECO:0000259" key="14">
    <source>
        <dbReference type="PROSITE" id="PS51019"/>
    </source>
</evidence>
<keyword evidence="8" id="KW-0130">Cell adhesion</keyword>
<dbReference type="InterPro" id="IPR051418">
    <property type="entry name" value="Spondin/Thrombospondin_T1"/>
</dbReference>